<protein>
    <submittedName>
        <fullName evidence="1">Uncharacterized protein</fullName>
    </submittedName>
</protein>
<name>A0AA41UFE1_9HYPH</name>
<proteinExistence type="predicted"/>
<dbReference type="Proteomes" id="UP001156140">
    <property type="component" value="Unassembled WGS sequence"/>
</dbReference>
<dbReference type="Gene3D" id="3.30.200.270">
    <property type="match status" value="1"/>
</dbReference>
<dbReference type="RefSeq" id="WP_281737329.1">
    <property type="nucleotide sequence ID" value="NZ_JAKETQ010000005.1"/>
</dbReference>
<dbReference type="EMBL" id="JALAZD010000005">
    <property type="protein sequence ID" value="MCI0129449.1"/>
    <property type="molecule type" value="Genomic_DNA"/>
</dbReference>
<dbReference type="AlphaFoldDB" id="A0AA41UFE1"/>
<evidence type="ECO:0000313" key="1">
    <source>
        <dbReference type="EMBL" id="MCI0129449.1"/>
    </source>
</evidence>
<comment type="caution">
    <text evidence="1">The sequence shown here is derived from an EMBL/GenBank/DDBJ whole genome shotgun (WGS) entry which is preliminary data.</text>
</comment>
<gene>
    <name evidence="1" type="ORF">ML536_21650</name>
</gene>
<organism evidence="1 2">
    <name type="scientific">Paradevosia shaoguanensis</name>
    <dbReference type="NCBI Taxonomy" id="1335043"/>
    <lineage>
        <taxon>Bacteria</taxon>
        <taxon>Pseudomonadati</taxon>
        <taxon>Pseudomonadota</taxon>
        <taxon>Alphaproteobacteria</taxon>
        <taxon>Hyphomicrobiales</taxon>
        <taxon>Devosiaceae</taxon>
        <taxon>Paradevosia</taxon>
    </lineage>
</organism>
<reference evidence="1" key="1">
    <citation type="submission" date="2022-03" db="EMBL/GenBank/DDBJ databases">
        <title>The complete genome sequence of a Methyloterrigena soli.</title>
        <authorList>
            <person name="Zi Z."/>
        </authorList>
    </citation>
    <scope>NUCLEOTIDE SEQUENCE</scope>
    <source>
        <strain evidence="1">M48</strain>
    </source>
</reference>
<evidence type="ECO:0000313" key="2">
    <source>
        <dbReference type="Proteomes" id="UP001156140"/>
    </source>
</evidence>
<keyword evidence="2" id="KW-1185">Reference proteome</keyword>
<sequence>MNLSLYCVAVGIVVSTLIGAANPVEAHERFARAPGKDLPLIAEVAPQAVQISPHVPNMGAHWVDPASPPTGPVYCVVDGRVVCIEFMFDASDLAAGTSWTRLLPGIATPPIERIDVEFRPDGIPPHPVPLYQIHAYFASEAELADH</sequence>
<accession>A0AA41UFE1</accession>